<reference evidence="2 3" key="1">
    <citation type="submission" date="2019-06" db="EMBL/GenBank/DDBJ databases">
        <title>Whole genome shotgun sequence of Pseudonocardia hydrocarbonoxydans NBRC 14498.</title>
        <authorList>
            <person name="Hosoyama A."/>
            <person name="Uohara A."/>
            <person name="Ohji S."/>
            <person name="Ichikawa N."/>
        </authorList>
    </citation>
    <scope>NUCLEOTIDE SEQUENCE [LARGE SCALE GENOMIC DNA]</scope>
    <source>
        <strain evidence="2 3">NBRC 14498</strain>
    </source>
</reference>
<dbReference type="AlphaFoldDB" id="A0A4Y3WU80"/>
<protein>
    <recommendedName>
        <fullName evidence="1">Helix-turn-helix domain-containing protein</fullName>
    </recommendedName>
</protein>
<evidence type="ECO:0000313" key="2">
    <source>
        <dbReference type="EMBL" id="GEC22324.1"/>
    </source>
</evidence>
<accession>A0A4Y3WU80</accession>
<evidence type="ECO:0000313" key="3">
    <source>
        <dbReference type="Proteomes" id="UP000320338"/>
    </source>
</evidence>
<sequence length="69" mass="7845">MKRMATVARTVVEQLTVDQLCEELQVARSTFYQWRQVGKAPRCVRLPNGAIRVRRDDLDAWLASLADAA</sequence>
<dbReference type="Proteomes" id="UP000320338">
    <property type="component" value="Unassembled WGS sequence"/>
</dbReference>
<evidence type="ECO:0000259" key="1">
    <source>
        <dbReference type="Pfam" id="PF12728"/>
    </source>
</evidence>
<dbReference type="SUPFAM" id="SSF46955">
    <property type="entry name" value="Putative DNA-binding domain"/>
    <property type="match status" value="1"/>
</dbReference>
<organism evidence="2 3">
    <name type="scientific">Pseudonocardia hydrocarbonoxydans</name>
    <dbReference type="NCBI Taxonomy" id="76726"/>
    <lineage>
        <taxon>Bacteria</taxon>
        <taxon>Bacillati</taxon>
        <taxon>Actinomycetota</taxon>
        <taxon>Actinomycetes</taxon>
        <taxon>Pseudonocardiales</taxon>
        <taxon>Pseudonocardiaceae</taxon>
        <taxon>Pseudonocardia</taxon>
    </lineage>
</organism>
<keyword evidence="3" id="KW-1185">Reference proteome</keyword>
<dbReference type="EMBL" id="BJNG01000042">
    <property type="protein sequence ID" value="GEC22324.1"/>
    <property type="molecule type" value="Genomic_DNA"/>
</dbReference>
<name>A0A4Y3WU80_9PSEU</name>
<dbReference type="InterPro" id="IPR009061">
    <property type="entry name" value="DNA-bd_dom_put_sf"/>
</dbReference>
<dbReference type="InterPro" id="IPR041657">
    <property type="entry name" value="HTH_17"/>
</dbReference>
<comment type="caution">
    <text evidence="2">The sequence shown here is derived from an EMBL/GenBank/DDBJ whole genome shotgun (WGS) entry which is preliminary data.</text>
</comment>
<gene>
    <name evidence="2" type="ORF">PHY01_46070</name>
</gene>
<proteinExistence type="predicted"/>
<dbReference type="Pfam" id="PF12728">
    <property type="entry name" value="HTH_17"/>
    <property type="match status" value="1"/>
</dbReference>
<feature type="domain" description="Helix-turn-helix" evidence="1">
    <location>
        <begin position="15"/>
        <end position="64"/>
    </location>
</feature>